<dbReference type="InterPro" id="IPR036388">
    <property type="entry name" value="WH-like_DNA-bd_sf"/>
</dbReference>
<dbReference type="NCBIfam" id="TIGR02937">
    <property type="entry name" value="sigma70-ECF"/>
    <property type="match status" value="1"/>
</dbReference>
<dbReference type="AlphaFoldDB" id="K1SJZ2"/>
<accession>K1SJZ2</accession>
<organism evidence="2">
    <name type="scientific">human gut metagenome</name>
    <dbReference type="NCBI Taxonomy" id="408170"/>
    <lineage>
        <taxon>unclassified sequences</taxon>
        <taxon>metagenomes</taxon>
        <taxon>organismal metagenomes</taxon>
    </lineage>
</organism>
<dbReference type="SUPFAM" id="SSF88659">
    <property type="entry name" value="Sigma3 and sigma4 domains of RNA polymerase sigma factors"/>
    <property type="match status" value="1"/>
</dbReference>
<dbReference type="CDD" id="cd06171">
    <property type="entry name" value="Sigma70_r4"/>
    <property type="match status" value="1"/>
</dbReference>
<protein>
    <submittedName>
        <fullName evidence="2">Sigma-70, region 4</fullName>
    </submittedName>
</protein>
<sequence length="154" mass="18086">MNGGFSMTCTEEYREHIEYTFHAFCKVVIRNATINAARTRSRKHKREISLEYLTDEKHYPLGTTDEYFQAPEPDEEYILTLCGDTVIFSSGLLAEALSRLDEREREMIYLSFFKRIPQHEIGRQYGRSRSTAGYHIRKALRQLQAEMEGMAYEK</sequence>
<proteinExistence type="predicted"/>
<evidence type="ECO:0000259" key="1">
    <source>
        <dbReference type="Pfam" id="PF04545"/>
    </source>
</evidence>
<dbReference type="InterPro" id="IPR007630">
    <property type="entry name" value="RNA_pol_sigma70_r4"/>
</dbReference>
<evidence type="ECO:0000313" key="2">
    <source>
        <dbReference type="EMBL" id="EKC54090.1"/>
    </source>
</evidence>
<reference evidence="2" key="1">
    <citation type="journal article" date="2013" name="Environ. Microbiol.">
        <title>Microbiota from the distal guts of lean and obese adolescents exhibit partial functional redundancy besides clear differences in community structure.</title>
        <authorList>
            <person name="Ferrer M."/>
            <person name="Ruiz A."/>
            <person name="Lanza F."/>
            <person name="Haange S.B."/>
            <person name="Oberbach A."/>
            <person name="Till H."/>
            <person name="Bargiela R."/>
            <person name="Campoy C."/>
            <person name="Segura M.T."/>
            <person name="Richter M."/>
            <person name="von Bergen M."/>
            <person name="Seifert J."/>
            <person name="Suarez A."/>
        </authorList>
    </citation>
    <scope>NUCLEOTIDE SEQUENCE</scope>
</reference>
<dbReference type="GO" id="GO:0006352">
    <property type="term" value="P:DNA-templated transcription initiation"/>
    <property type="evidence" value="ECO:0007669"/>
    <property type="project" value="InterPro"/>
</dbReference>
<dbReference type="EMBL" id="AJWY01010955">
    <property type="protein sequence ID" value="EKC54090.1"/>
    <property type="molecule type" value="Genomic_DNA"/>
</dbReference>
<name>K1SJZ2_9ZZZZ</name>
<comment type="caution">
    <text evidence="2">The sequence shown here is derived from an EMBL/GenBank/DDBJ whole genome shotgun (WGS) entry which is preliminary data.</text>
</comment>
<dbReference type="InterPro" id="IPR014284">
    <property type="entry name" value="RNA_pol_sigma-70_dom"/>
</dbReference>
<dbReference type="GO" id="GO:0003700">
    <property type="term" value="F:DNA-binding transcription factor activity"/>
    <property type="evidence" value="ECO:0007669"/>
    <property type="project" value="InterPro"/>
</dbReference>
<feature type="domain" description="RNA polymerase sigma-70 region 4" evidence="1">
    <location>
        <begin position="96"/>
        <end position="144"/>
    </location>
</feature>
<gene>
    <name evidence="2" type="ORF">LEA_16034</name>
</gene>
<dbReference type="InterPro" id="IPR013324">
    <property type="entry name" value="RNA_pol_sigma_r3/r4-like"/>
</dbReference>
<dbReference type="Gene3D" id="1.10.10.10">
    <property type="entry name" value="Winged helix-like DNA-binding domain superfamily/Winged helix DNA-binding domain"/>
    <property type="match status" value="1"/>
</dbReference>
<dbReference type="Pfam" id="PF04545">
    <property type="entry name" value="Sigma70_r4"/>
    <property type="match status" value="1"/>
</dbReference>